<reference evidence="3" key="2">
    <citation type="journal article" date="2022" name="Microb. Genom.">
        <title>A chromosome-scale genome assembly of the tomato pathogen Cladosporium fulvum reveals a compartmentalized genome architecture and the presence of a dispensable chromosome.</title>
        <authorList>
            <person name="Zaccaron A.Z."/>
            <person name="Chen L.H."/>
            <person name="Samaras A."/>
            <person name="Stergiopoulos I."/>
        </authorList>
    </citation>
    <scope>NUCLEOTIDE SEQUENCE</scope>
    <source>
        <strain evidence="3">Race5_Kim</strain>
    </source>
</reference>
<evidence type="ECO:0000256" key="1">
    <source>
        <dbReference type="SAM" id="MobiDB-lite"/>
    </source>
</evidence>
<evidence type="ECO:0000313" key="3">
    <source>
        <dbReference type="EMBL" id="UJO12091.1"/>
    </source>
</evidence>
<gene>
    <name evidence="3" type="ORF">CLAFUR5_02120</name>
</gene>
<feature type="domain" description="Domain of unknown function at the cortex 1" evidence="2">
    <location>
        <begin position="7"/>
        <end position="278"/>
    </location>
</feature>
<dbReference type="PANTHER" id="PTHR34826">
    <property type="entry name" value="UPF0590 PROTEIN C409.17C"/>
    <property type="match status" value="1"/>
</dbReference>
<sequence>MADKYILKVTAGPNYSDQTQISPNSEQPTRITSPQLTTSLRLRIQNYRGLPQGSPSTSPYFSHETHKHDLYSLAFTFTPKENINGHDLVLGNDFDHPIRDKLPPGFNQAFKIATWFVDPGLYGDVQADEPYLYSPLLSSINKFRVGPKDDKEQEKVEEVRANEEVVVIEEGADGDGEEVREKVGMPVDSAARQKFFLTESHLREFTFEKGREYSNDFFNPYLDFNDFALRLPGFSLIPGITIPIISYWDGQPLRAHSLRYVLKNRATDEPLFVVIFSLLPKDGEAKAEDAKSEPAKEGSGGDDDID</sequence>
<evidence type="ECO:0000259" key="2">
    <source>
        <dbReference type="Pfam" id="PF08588"/>
    </source>
</evidence>
<keyword evidence="4" id="KW-1185">Reference proteome</keyword>
<dbReference type="PANTHER" id="PTHR34826:SF2">
    <property type="entry name" value="UPF0590 PROTEIN C409.17C"/>
    <property type="match status" value="1"/>
</dbReference>
<dbReference type="GeneID" id="71981998"/>
<dbReference type="EMBL" id="CP090163">
    <property type="protein sequence ID" value="UJO12091.1"/>
    <property type="molecule type" value="Genomic_DNA"/>
</dbReference>
<evidence type="ECO:0000313" key="4">
    <source>
        <dbReference type="Proteomes" id="UP000756132"/>
    </source>
</evidence>
<organism evidence="3 4">
    <name type="scientific">Passalora fulva</name>
    <name type="common">Tomato leaf mold</name>
    <name type="synonym">Cladosporium fulvum</name>
    <dbReference type="NCBI Taxonomy" id="5499"/>
    <lineage>
        <taxon>Eukaryota</taxon>
        <taxon>Fungi</taxon>
        <taxon>Dikarya</taxon>
        <taxon>Ascomycota</taxon>
        <taxon>Pezizomycotina</taxon>
        <taxon>Dothideomycetes</taxon>
        <taxon>Dothideomycetidae</taxon>
        <taxon>Mycosphaerellales</taxon>
        <taxon>Mycosphaerellaceae</taxon>
        <taxon>Fulvia</taxon>
    </lineage>
</organism>
<dbReference type="Proteomes" id="UP000756132">
    <property type="component" value="Chromosome 1"/>
</dbReference>
<dbReference type="AlphaFoldDB" id="A0A9Q8P3T1"/>
<dbReference type="KEGG" id="ffu:CLAFUR5_02120"/>
<dbReference type="InterPro" id="IPR013897">
    <property type="entry name" value="Duc1"/>
</dbReference>
<dbReference type="OrthoDB" id="2119945at2759"/>
<name>A0A9Q8P3T1_PASFU</name>
<dbReference type="Pfam" id="PF08588">
    <property type="entry name" value="Duc1"/>
    <property type="match status" value="1"/>
</dbReference>
<dbReference type="RefSeq" id="XP_047756457.1">
    <property type="nucleotide sequence ID" value="XM_047901268.1"/>
</dbReference>
<proteinExistence type="predicted"/>
<protein>
    <recommendedName>
        <fullName evidence="2">Domain of unknown function at the cortex 1 domain-containing protein</fullName>
    </recommendedName>
</protein>
<accession>A0A9Q8P3T1</accession>
<feature type="region of interest" description="Disordered" evidence="1">
    <location>
        <begin position="283"/>
        <end position="306"/>
    </location>
</feature>
<reference evidence="3" key="1">
    <citation type="submission" date="2021-12" db="EMBL/GenBank/DDBJ databases">
        <authorList>
            <person name="Zaccaron A."/>
            <person name="Stergiopoulos I."/>
        </authorList>
    </citation>
    <scope>NUCLEOTIDE SEQUENCE</scope>
    <source>
        <strain evidence="3">Race5_Kim</strain>
    </source>
</reference>
<feature type="compositionally biased region" description="Basic and acidic residues" evidence="1">
    <location>
        <begin position="283"/>
        <end position="296"/>
    </location>
</feature>